<organism evidence="1 2">
    <name type="scientific">Thermoactinomyces daqus</name>
    <dbReference type="NCBI Taxonomy" id="1329516"/>
    <lineage>
        <taxon>Bacteria</taxon>
        <taxon>Bacillati</taxon>
        <taxon>Bacillota</taxon>
        <taxon>Bacilli</taxon>
        <taxon>Bacillales</taxon>
        <taxon>Thermoactinomycetaceae</taxon>
        <taxon>Thermoactinomyces</taxon>
    </lineage>
</organism>
<dbReference type="EMBL" id="JACEIP010000022">
    <property type="protein sequence ID" value="MBA4543854.1"/>
    <property type="molecule type" value="Genomic_DNA"/>
</dbReference>
<reference evidence="1 2" key="1">
    <citation type="submission" date="2020-07" db="EMBL/GenBank/DDBJ databases">
        <authorList>
            <person name="Feng H."/>
        </authorList>
    </citation>
    <scope>NUCLEOTIDE SEQUENCE [LARGE SCALE GENOMIC DNA]</scope>
    <source>
        <strain evidence="2">s-11</strain>
    </source>
</reference>
<accession>A0A7W2AJJ9</accession>
<gene>
    <name evidence="1" type="ORF">H1164_13245</name>
</gene>
<dbReference type="OrthoDB" id="2454603at2"/>
<dbReference type="Proteomes" id="UP000530514">
    <property type="component" value="Unassembled WGS sequence"/>
</dbReference>
<comment type="caution">
    <text evidence="1">The sequence shown here is derived from an EMBL/GenBank/DDBJ whole genome shotgun (WGS) entry which is preliminary data.</text>
</comment>
<protein>
    <submittedName>
        <fullName evidence="1">DUF3168 domain-containing protein</fullName>
    </submittedName>
</protein>
<dbReference type="AlphaFoldDB" id="A0A7W2AJJ9"/>
<sequence length="123" mass="14084">MINLKPLVVSALESNQALISLLGGPRIYFMVAPDAEEFPRITYYELNNTDEDYADDDPFSSRVSFQISIWTKDPAQISPIALEVDQTMAESGFYRTFTTDLYEDDTKVFHKPMRYSIIKEVVS</sequence>
<evidence type="ECO:0000313" key="2">
    <source>
        <dbReference type="Proteomes" id="UP000530514"/>
    </source>
</evidence>
<evidence type="ECO:0000313" key="1">
    <source>
        <dbReference type="EMBL" id="MBA4543854.1"/>
    </source>
</evidence>
<dbReference type="InterPro" id="IPR053745">
    <property type="entry name" value="Viral_Tail_Comp_sf"/>
</dbReference>
<dbReference type="InterPro" id="IPR021508">
    <property type="entry name" value="Gp17-like"/>
</dbReference>
<dbReference type="RefSeq" id="WP_033100748.1">
    <property type="nucleotide sequence ID" value="NZ_JACEIP010000022.1"/>
</dbReference>
<name>A0A7W2AJJ9_9BACL</name>
<dbReference type="Pfam" id="PF11367">
    <property type="entry name" value="Tail_completion_gp17"/>
    <property type="match status" value="1"/>
</dbReference>
<proteinExistence type="predicted"/>
<keyword evidence="2" id="KW-1185">Reference proteome</keyword>
<dbReference type="Gene3D" id="3.30.2000.30">
    <property type="match status" value="1"/>
</dbReference>